<dbReference type="AlphaFoldDB" id="A0A9D4YZK8"/>
<accession>A0A9D4YZK8</accession>
<evidence type="ECO:0000313" key="1">
    <source>
        <dbReference type="EMBL" id="KAI3434601.1"/>
    </source>
</evidence>
<proteinExistence type="predicted"/>
<comment type="caution">
    <text evidence="1">The sequence shown here is derived from an EMBL/GenBank/DDBJ whole genome shotgun (WGS) entry which is preliminary data.</text>
</comment>
<gene>
    <name evidence="1" type="ORF">D9Q98_002669</name>
</gene>
<sequence>MVKPVDEAAAARDGEVTLAALRSHANTRRALAAIAVGSLAMAGSVLVFNPARRWVAERVEDAACSKLPKEMQNRLVKMRAWRNSLSTRQARSFAATGLLGRDLHGLIPSVEGEGYYYGQDLEKQFAAAVPGGATVYKHELAWVERSVGGRGEMDWTPVPARLNALRNENSLLVPAHMAEDLGFEEGDLVAISIAGRHFTLPIAILAASPEEVEVVQEVFDAAQVSGVKLTPACLVADVAQLRADYARMITVPRAVLTALLADNFTLILHS</sequence>
<dbReference type="OrthoDB" id="520178at2759"/>
<organism evidence="1 2">
    <name type="scientific">Chlorella vulgaris</name>
    <name type="common">Green alga</name>
    <dbReference type="NCBI Taxonomy" id="3077"/>
    <lineage>
        <taxon>Eukaryota</taxon>
        <taxon>Viridiplantae</taxon>
        <taxon>Chlorophyta</taxon>
        <taxon>core chlorophytes</taxon>
        <taxon>Trebouxiophyceae</taxon>
        <taxon>Chlorellales</taxon>
        <taxon>Chlorellaceae</taxon>
        <taxon>Chlorella clade</taxon>
        <taxon>Chlorella</taxon>
    </lineage>
</organism>
<name>A0A9D4YZK8_CHLVU</name>
<dbReference type="EMBL" id="SIDB01000003">
    <property type="protein sequence ID" value="KAI3434601.1"/>
    <property type="molecule type" value="Genomic_DNA"/>
</dbReference>
<reference evidence="1" key="2">
    <citation type="submission" date="2020-11" db="EMBL/GenBank/DDBJ databases">
        <authorList>
            <person name="Cecchin M."/>
            <person name="Marcolungo L."/>
            <person name="Rossato M."/>
            <person name="Girolomoni L."/>
            <person name="Cosentino E."/>
            <person name="Cuine S."/>
            <person name="Li-Beisson Y."/>
            <person name="Delledonne M."/>
            <person name="Ballottari M."/>
        </authorList>
    </citation>
    <scope>NUCLEOTIDE SEQUENCE</scope>
    <source>
        <strain evidence="1">211/11P</strain>
        <tissue evidence="1">Whole cell</tissue>
    </source>
</reference>
<dbReference type="Proteomes" id="UP001055712">
    <property type="component" value="Unassembled WGS sequence"/>
</dbReference>
<protein>
    <submittedName>
        <fullName evidence="1">Uncharacterized protein</fullName>
    </submittedName>
</protein>
<reference evidence="1" key="1">
    <citation type="journal article" date="2019" name="Plant J.">
        <title>Chlorella vulgaris genome assembly and annotation reveals the molecular basis for metabolic acclimation to high light conditions.</title>
        <authorList>
            <person name="Cecchin M."/>
            <person name="Marcolungo L."/>
            <person name="Rossato M."/>
            <person name="Girolomoni L."/>
            <person name="Cosentino E."/>
            <person name="Cuine S."/>
            <person name="Li-Beisson Y."/>
            <person name="Delledonne M."/>
            <person name="Ballottari M."/>
        </authorList>
    </citation>
    <scope>NUCLEOTIDE SEQUENCE</scope>
    <source>
        <strain evidence="1">211/11P</strain>
    </source>
</reference>
<evidence type="ECO:0000313" key="2">
    <source>
        <dbReference type="Proteomes" id="UP001055712"/>
    </source>
</evidence>
<keyword evidence="2" id="KW-1185">Reference proteome</keyword>